<dbReference type="PIRSF" id="PIRSF004848">
    <property type="entry name" value="YBL036c_PLPDEIII"/>
    <property type="match status" value="1"/>
</dbReference>
<evidence type="ECO:0000259" key="5">
    <source>
        <dbReference type="Pfam" id="PF01168"/>
    </source>
</evidence>
<dbReference type="PANTHER" id="PTHR10146">
    <property type="entry name" value="PROLINE SYNTHETASE CO-TRANSCRIBED BACTERIAL HOMOLOG PROTEIN"/>
    <property type="match status" value="1"/>
</dbReference>
<dbReference type="GO" id="GO:0030170">
    <property type="term" value="F:pyridoxal phosphate binding"/>
    <property type="evidence" value="ECO:0007669"/>
    <property type="project" value="UniProtKB-UniRule"/>
</dbReference>
<dbReference type="Pfam" id="PF01168">
    <property type="entry name" value="Ala_racemase_N"/>
    <property type="match status" value="1"/>
</dbReference>
<dbReference type="FunFam" id="3.20.20.10:FF:000018">
    <property type="entry name" value="Pyridoxal phosphate homeostasis protein"/>
    <property type="match status" value="1"/>
</dbReference>
<comment type="similarity">
    <text evidence="2 4">Belongs to the pyridoxal phosphate-binding protein YggS/PROSC family.</text>
</comment>
<keyword evidence="7" id="KW-1185">Reference proteome</keyword>
<evidence type="ECO:0000256" key="4">
    <source>
        <dbReference type="RuleBase" id="RU004514"/>
    </source>
</evidence>
<evidence type="ECO:0000256" key="1">
    <source>
        <dbReference type="ARBA" id="ARBA00022898"/>
    </source>
</evidence>
<dbReference type="NCBIfam" id="TIGR00044">
    <property type="entry name" value="YggS family pyridoxal phosphate-dependent enzyme"/>
    <property type="match status" value="1"/>
</dbReference>
<evidence type="ECO:0000256" key="3">
    <source>
        <dbReference type="PIRSR" id="PIRSR004848-1"/>
    </source>
</evidence>
<dbReference type="SUPFAM" id="SSF51419">
    <property type="entry name" value="PLP-binding barrel"/>
    <property type="match status" value="1"/>
</dbReference>
<dbReference type="Gene3D" id="3.20.20.10">
    <property type="entry name" value="Alanine racemase"/>
    <property type="match status" value="1"/>
</dbReference>
<dbReference type="OrthoDB" id="9804072at2"/>
<feature type="modified residue" description="N6-(pyridoxal phosphate)lysine" evidence="2 3">
    <location>
        <position position="47"/>
    </location>
</feature>
<sequence length="240" mass="25428">MSPHENPSGAGPVDPAANLASIKAEIETALKEAGRAPGSVAVTAVSKFHDADRILPVLEAGHRVFGENRVQEALAKWPALKEKYPDIELRLIGPLQTNKAKEAVAAFDVIESVDRPKLARILAGEMEKQDRRPTLYIQVNTGEEPQKAGIAPAEVGGFLTQCREEFGLEIEGLMCIPPAEDDPAPHFALLAKLAKSLGLPGLSMGMSGDYLIAAQLGATHVRIGTAIFGSRPAKEGITAA</sequence>
<dbReference type="EMBL" id="PJCH01000005">
    <property type="protein sequence ID" value="PQA88176.1"/>
    <property type="molecule type" value="Genomic_DNA"/>
</dbReference>
<keyword evidence="1 2" id="KW-0663">Pyridoxal phosphate</keyword>
<dbReference type="CDD" id="cd00635">
    <property type="entry name" value="PLPDE_III_YBL036c_like"/>
    <property type="match status" value="1"/>
</dbReference>
<protein>
    <recommendedName>
        <fullName evidence="2">Pyridoxal phosphate homeostasis protein</fullName>
        <shortName evidence="2">PLP homeostasis protein</shortName>
    </recommendedName>
</protein>
<comment type="cofactor">
    <cofactor evidence="3">
        <name>pyridoxal 5'-phosphate</name>
        <dbReference type="ChEBI" id="CHEBI:597326"/>
    </cofactor>
</comment>
<dbReference type="Proteomes" id="UP000239504">
    <property type="component" value="Unassembled WGS sequence"/>
</dbReference>
<evidence type="ECO:0000313" key="7">
    <source>
        <dbReference type="Proteomes" id="UP000239504"/>
    </source>
</evidence>
<evidence type="ECO:0000256" key="2">
    <source>
        <dbReference type="HAMAP-Rule" id="MF_02087"/>
    </source>
</evidence>
<dbReference type="InterPro" id="IPR029066">
    <property type="entry name" value="PLP-binding_barrel"/>
</dbReference>
<comment type="caution">
    <text evidence="6">The sequence shown here is derived from an EMBL/GenBank/DDBJ whole genome shotgun (WGS) entry which is preliminary data.</text>
</comment>
<comment type="function">
    <text evidence="2">Pyridoxal 5'-phosphate (PLP)-binding protein, which is involved in PLP homeostasis.</text>
</comment>
<reference evidence="6 7" key="1">
    <citation type="submission" date="2017-12" db="EMBL/GenBank/DDBJ databases">
        <authorList>
            <person name="Hurst M.R.H."/>
        </authorList>
    </citation>
    <scope>NUCLEOTIDE SEQUENCE [LARGE SCALE GENOMIC DNA]</scope>
    <source>
        <strain evidence="6 7">SY-3-19</strain>
    </source>
</reference>
<dbReference type="InterPro" id="IPR011078">
    <property type="entry name" value="PyrdxlP_homeostasis"/>
</dbReference>
<gene>
    <name evidence="6" type="ORF">CW354_07640</name>
</gene>
<dbReference type="InterPro" id="IPR001608">
    <property type="entry name" value="Ala_racemase_N"/>
</dbReference>
<organism evidence="6 7">
    <name type="scientific">Hyphococcus luteus</name>
    <dbReference type="NCBI Taxonomy" id="2058213"/>
    <lineage>
        <taxon>Bacteria</taxon>
        <taxon>Pseudomonadati</taxon>
        <taxon>Pseudomonadota</taxon>
        <taxon>Alphaproteobacteria</taxon>
        <taxon>Parvularculales</taxon>
        <taxon>Parvularculaceae</taxon>
        <taxon>Hyphococcus</taxon>
    </lineage>
</organism>
<name>A0A2S7K6S5_9PROT</name>
<dbReference type="PANTHER" id="PTHR10146:SF14">
    <property type="entry name" value="PYRIDOXAL PHOSPHATE HOMEOSTASIS PROTEIN"/>
    <property type="match status" value="1"/>
</dbReference>
<evidence type="ECO:0000313" key="6">
    <source>
        <dbReference type="EMBL" id="PQA88176.1"/>
    </source>
</evidence>
<dbReference type="HAMAP" id="MF_02087">
    <property type="entry name" value="PLP_homeostasis"/>
    <property type="match status" value="1"/>
</dbReference>
<feature type="domain" description="Alanine racemase N-terminal" evidence="5">
    <location>
        <begin position="18"/>
        <end position="232"/>
    </location>
</feature>
<dbReference type="RefSeq" id="WP_104829421.1">
    <property type="nucleotide sequence ID" value="NZ_PJCH01000005.1"/>
</dbReference>
<accession>A0A2S7K6S5</accession>
<dbReference type="AlphaFoldDB" id="A0A2S7K6S5"/>
<proteinExistence type="inferred from homology"/>